<name>A0A1H5TET3_9RHOB</name>
<dbReference type="PANTHER" id="PTHR30469">
    <property type="entry name" value="MULTIDRUG RESISTANCE PROTEIN MDTA"/>
    <property type="match status" value="1"/>
</dbReference>
<reference evidence="1 2" key="1">
    <citation type="submission" date="2016-10" db="EMBL/GenBank/DDBJ databases">
        <authorList>
            <person name="de Groot N.N."/>
        </authorList>
    </citation>
    <scope>NUCLEOTIDE SEQUENCE [LARGE SCALE GENOMIC DNA]</scope>
    <source>
        <strain evidence="1 2">DSM 23413</strain>
    </source>
</reference>
<dbReference type="EMBL" id="FNVD01000002">
    <property type="protein sequence ID" value="SEF61352.1"/>
    <property type="molecule type" value="Genomic_DNA"/>
</dbReference>
<dbReference type="GO" id="GO:1990281">
    <property type="term" value="C:efflux pump complex"/>
    <property type="evidence" value="ECO:0007669"/>
    <property type="project" value="TreeGrafter"/>
</dbReference>
<dbReference type="SUPFAM" id="SSF111369">
    <property type="entry name" value="HlyD-like secretion proteins"/>
    <property type="match status" value="1"/>
</dbReference>
<evidence type="ECO:0000313" key="2">
    <source>
        <dbReference type="Proteomes" id="UP000236742"/>
    </source>
</evidence>
<dbReference type="Gene3D" id="1.10.287.470">
    <property type="entry name" value="Helix hairpin bin"/>
    <property type="match status" value="1"/>
</dbReference>
<dbReference type="Gene3D" id="2.40.50.100">
    <property type="match status" value="1"/>
</dbReference>
<keyword evidence="2" id="KW-1185">Reference proteome</keyword>
<dbReference type="GO" id="GO:0015562">
    <property type="term" value="F:efflux transmembrane transporter activity"/>
    <property type="evidence" value="ECO:0007669"/>
    <property type="project" value="TreeGrafter"/>
</dbReference>
<evidence type="ECO:0000313" key="1">
    <source>
        <dbReference type="EMBL" id="SEF61352.1"/>
    </source>
</evidence>
<sequence>MDSAASPAKIRSSRTRERSHARFVPSLLLTLAIGLPAALESCSSNHDGVALGVTARERVALTATASKIVVAAPVREGRPVKEGDILVQLDDRIERADLALATAQLASAQASLAKLRAGARK</sequence>
<protein>
    <submittedName>
        <fullName evidence="1">HlyD family secretion protein/membrane fusion protein, multidrug efflux system</fullName>
    </submittedName>
</protein>
<dbReference type="Proteomes" id="UP000236742">
    <property type="component" value="Unassembled WGS sequence"/>
</dbReference>
<accession>A0A1H5TET3</accession>
<dbReference type="AlphaFoldDB" id="A0A1H5TET3"/>
<proteinExistence type="predicted"/>
<organism evidence="1 2">
    <name type="scientific">Jhaorihella thermophila</name>
    <dbReference type="NCBI Taxonomy" id="488547"/>
    <lineage>
        <taxon>Bacteria</taxon>
        <taxon>Pseudomonadati</taxon>
        <taxon>Pseudomonadota</taxon>
        <taxon>Alphaproteobacteria</taxon>
        <taxon>Rhodobacterales</taxon>
        <taxon>Paracoccaceae</taxon>
        <taxon>Jhaorihella</taxon>
    </lineage>
</organism>
<gene>
    <name evidence="1" type="ORF">SAMN05421751_102239</name>
</gene>